<feature type="domain" description="TonB-dependent receptor plug" evidence="8">
    <location>
        <begin position="46"/>
        <end position="126"/>
    </location>
</feature>
<proteinExistence type="predicted"/>
<dbReference type="PANTHER" id="PTHR30069:SF49">
    <property type="entry name" value="OUTER MEMBRANE PROTEIN C"/>
    <property type="match status" value="1"/>
</dbReference>
<evidence type="ECO:0000259" key="8">
    <source>
        <dbReference type="Pfam" id="PF07715"/>
    </source>
</evidence>
<dbReference type="EMBL" id="FPIB01000026">
    <property type="protein sequence ID" value="SFV90946.1"/>
    <property type="molecule type" value="Genomic_DNA"/>
</dbReference>
<dbReference type="Pfam" id="PF00593">
    <property type="entry name" value="TonB_dep_Rec_b-barrel"/>
    <property type="match status" value="1"/>
</dbReference>
<evidence type="ECO:0000256" key="5">
    <source>
        <dbReference type="ARBA" id="ARBA00023136"/>
    </source>
</evidence>
<dbReference type="Gene3D" id="2.170.130.10">
    <property type="entry name" value="TonB-dependent receptor, plug domain"/>
    <property type="match status" value="1"/>
</dbReference>
<dbReference type="GO" id="GO:0009279">
    <property type="term" value="C:cell outer membrane"/>
    <property type="evidence" value="ECO:0007669"/>
    <property type="project" value="UniProtKB-SubCell"/>
</dbReference>
<organism evidence="9">
    <name type="scientific">hydrothermal vent metagenome</name>
    <dbReference type="NCBI Taxonomy" id="652676"/>
    <lineage>
        <taxon>unclassified sequences</taxon>
        <taxon>metagenomes</taxon>
        <taxon>ecological metagenomes</taxon>
    </lineage>
</organism>
<accession>A0A1W1EB13</accession>
<dbReference type="GO" id="GO:0044718">
    <property type="term" value="P:siderophore transmembrane transport"/>
    <property type="evidence" value="ECO:0007669"/>
    <property type="project" value="TreeGrafter"/>
</dbReference>
<evidence type="ECO:0000256" key="3">
    <source>
        <dbReference type="ARBA" id="ARBA00022692"/>
    </source>
</evidence>
<dbReference type="InterPro" id="IPR037066">
    <property type="entry name" value="Plug_dom_sf"/>
</dbReference>
<protein>
    <submittedName>
        <fullName evidence="9">TonB-dependent receptor</fullName>
    </submittedName>
</protein>
<keyword evidence="5" id="KW-0472">Membrane</keyword>
<dbReference type="SUPFAM" id="SSF56935">
    <property type="entry name" value="Porins"/>
    <property type="match status" value="1"/>
</dbReference>
<dbReference type="AlphaFoldDB" id="A0A1W1EB13"/>
<keyword evidence="9" id="KW-0675">Receptor</keyword>
<evidence type="ECO:0000256" key="2">
    <source>
        <dbReference type="ARBA" id="ARBA00022448"/>
    </source>
</evidence>
<keyword evidence="6" id="KW-0998">Cell outer membrane</keyword>
<keyword evidence="2" id="KW-0813">Transport</keyword>
<reference evidence="9" key="1">
    <citation type="submission" date="2016-10" db="EMBL/GenBank/DDBJ databases">
        <authorList>
            <person name="de Groot N.N."/>
        </authorList>
    </citation>
    <scope>NUCLEOTIDE SEQUENCE</scope>
</reference>
<evidence type="ECO:0000256" key="1">
    <source>
        <dbReference type="ARBA" id="ARBA00004571"/>
    </source>
</evidence>
<dbReference type="InterPro" id="IPR036942">
    <property type="entry name" value="Beta-barrel_TonB_sf"/>
</dbReference>
<evidence type="ECO:0000256" key="4">
    <source>
        <dbReference type="ARBA" id="ARBA00023077"/>
    </source>
</evidence>
<gene>
    <name evidence="9" type="ORF">MNB_SV-4-500</name>
</gene>
<dbReference type="Gene3D" id="2.40.170.20">
    <property type="entry name" value="TonB-dependent receptor, beta-barrel domain"/>
    <property type="match status" value="1"/>
</dbReference>
<name>A0A1W1EB13_9ZZZZ</name>
<dbReference type="CDD" id="cd01347">
    <property type="entry name" value="ligand_gated_channel"/>
    <property type="match status" value="1"/>
</dbReference>
<dbReference type="InterPro" id="IPR039426">
    <property type="entry name" value="TonB-dep_rcpt-like"/>
</dbReference>
<dbReference type="GO" id="GO:0015344">
    <property type="term" value="F:siderophore uptake transmembrane transporter activity"/>
    <property type="evidence" value="ECO:0007669"/>
    <property type="project" value="TreeGrafter"/>
</dbReference>
<dbReference type="PROSITE" id="PS52016">
    <property type="entry name" value="TONB_DEPENDENT_REC_3"/>
    <property type="match status" value="1"/>
</dbReference>
<evidence type="ECO:0000256" key="6">
    <source>
        <dbReference type="ARBA" id="ARBA00023237"/>
    </source>
</evidence>
<dbReference type="InterPro" id="IPR000531">
    <property type="entry name" value="Beta-barrel_TonB"/>
</dbReference>
<sequence>MISKKQGLVLSFVCAVSLHATESQLGTIDVEAKVDTEVVKDVHGDEIKSADLAEALFKQSPSVTLVRRSGVANDIIVRGQKKDNINVTIDGAKLYGACPNRMDPPVSHVLTNNIDYIEINEGPYNVEDFGVLSADVKIHTLKPTQEWHGDVSLNAGSWGYQKGAFSLSGGVERVRVLLSASTEKSGQYEDGDGRDFAQQQDAYIATHPESKGMAYKPQYRDLDAFSKKTFMGKLFWDMTDTQSVSFGYTQDRSDDVLYPNTPMDADYDKGEIYTFNYTLKALGKYSKKLTLDLYRSEVDHPMSNRYRKSTEKPMGSGTLGVIKHQLSTKMQGAKLKNAFMVGNHNIIAGIDYSKRNWDGAYWRNEKPFPNAAYPNFHSIWDAQTENTALFVADNITLERVELKAGVRYDDTTVSTARPGVPDNSYNALNGNLFATYHADENLKYFAGIGIASRVPDGKELYFYTKGTTGHLVGNPDLSKVVNREVDIGIDAAYDNATLKAKLFYSDLKDDILYNATTQRYENVDAAIWGMEMSGTYAVSESFYIDYGAAYQRGEKKDPLTGQNDTDLPEIPPLKANVAFNYDWDETLALSAELIASAKWSDYDADNGEQALDSYAVINLKGTKTFAKHFEVTVGIDNLFDQTYAVSNTYKDLTLITGGDEIMLMNEPGRYIYANVRYTF</sequence>
<dbReference type="PANTHER" id="PTHR30069">
    <property type="entry name" value="TONB-DEPENDENT OUTER MEMBRANE RECEPTOR"/>
    <property type="match status" value="1"/>
</dbReference>
<dbReference type="Pfam" id="PF07715">
    <property type="entry name" value="Plug"/>
    <property type="match status" value="1"/>
</dbReference>
<evidence type="ECO:0000313" key="9">
    <source>
        <dbReference type="EMBL" id="SFV90946.1"/>
    </source>
</evidence>
<feature type="domain" description="TonB-dependent receptor-like beta-barrel" evidence="7">
    <location>
        <begin position="229"/>
        <end position="638"/>
    </location>
</feature>
<keyword evidence="3" id="KW-0812">Transmembrane</keyword>
<keyword evidence="4" id="KW-0798">TonB box</keyword>
<dbReference type="InterPro" id="IPR012910">
    <property type="entry name" value="Plug_dom"/>
</dbReference>
<evidence type="ECO:0000259" key="7">
    <source>
        <dbReference type="Pfam" id="PF00593"/>
    </source>
</evidence>
<comment type="subcellular location">
    <subcellularLocation>
        <location evidence="1">Cell outer membrane</location>
        <topology evidence="1">Multi-pass membrane protein</topology>
    </subcellularLocation>
</comment>